<organism evidence="10 11">
    <name type="scientific">Cudoniella acicularis</name>
    <dbReference type="NCBI Taxonomy" id="354080"/>
    <lineage>
        <taxon>Eukaryota</taxon>
        <taxon>Fungi</taxon>
        <taxon>Dikarya</taxon>
        <taxon>Ascomycota</taxon>
        <taxon>Pezizomycotina</taxon>
        <taxon>Leotiomycetes</taxon>
        <taxon>Helotiales</taxon>
        <taxon>Tricladiaceae</taxon>
        <taxon>Cudoniella</taxon>
    </lineage>
</organism>
<reference evidence="10 11" key="1">
    <citation type="submission" date="2020-03" db="EMBL/GenBank/DDBJ databases">
        <title>Draft Genome Sequence of Cudoniella acicularis.</title>
        <authorList>
            <person name="Buettner E."/>
            <person name="Kellner H."/>
        </authorList>
    </citation>
    <scope>NUCLEOTIDE SEQUENCE [LARGE SCALE GENOMIC DNA]</scope>
    <source>
        <strain evidence="10 11">DSM 108380</strain>
    </source>
</reference>
<evidence type="ECO:0000256" key="8">
    <source>
        <dbReference type="SAM" id="Phobius"/>
    </source>
</evidence>
<dbReference type="Gene3D" id="1.20.1250.20">
    <property type="entry name" value="MFS general substrate transporter like domains"/>
    <property type="match status" value="1"/>
</dbReference>
<feature type="transmembrane region" description="Helical" evidence="8">
    <location>
        <begin position="103"/>
        <end position="122"/>
    </location>
</feature>
<evidence type="ECO:0000256" key="5">
    <source>
        <dbReference type="ARBA" id="ARBA00023136"/>
    </source>
</evidence>
<dbReference type="PANTHER" id="PTHR23502:SF51">
    <property type="entry name" value="QUINIDINE RESISTANCE PROTEIN 1-RELATED"/>
    <property type="match status" value="1"/>
</dbReference>
<dbReference type="AlphaFoldDB" id="A0A8H4QUE4"/>
<evidence type="ECO:0000256" key="6">
    <source>
        <dbReference type="ARBA" id="ARBA00023180"/>
    </source>
</evidence>
<dbReference type="GO" id="GO:0005886">
    <property type="term" value="C:plasma membrane"/>
    <property type="evidence" value="ECO:0007669"/>
    <property type="project" value="TreeGrafter"/>
</dbReference>
<dbReference type="FunFam" id="1.20.1720.10:FF:000009">
    <property type="entry name" value="MFS multidrug transporter"/>
    <property type="match status" value="1"/>
</dbReference>
<evidence type="ECO:0000256" key="3">
    <source>
        <dbReference type="ARBA" id="ARBA00022692"/>
    </source>
</evidence>
<evidence type="ECO:0000259" key="9">
    <source>
        <dbReference type="PROSITE" id="PS50850"/>
    </source>
</evidence>
<evidence type="ECO:0000256" key="7">
    <source>
        <dbReference type="SAM" id="MobiDB-lite"/>
    </source>
</evidence>
<dbReference type="FunFam" id="1.20.1250.20:FF:000172">
    <property type="entry name" value="MFS multidrug resistance transporter"/>
    <property type="match status" value="1"/>
</dbReference>
<name>A0A8H4QUE4_9HELO</name>
<evidence type="ECO:0000256" key="4">
    <source>
        <dbReference type="ARBA" id="ARBA00022989"/>
    </source>
</evidence>
<feature type="transmembrane region" description="Helical" evidence="8">
    <location>
        <begin position="70"/>
        <end position="91"/>
    </location>
</feature>
<keyword evidence="5 8" id="KW-0472">Membrane</keyword>
<dbReference type="InterPro" id="IPR036259">
    <property type="entry name" value="MFS_trans_sf"/>
</dbReference>
<feature type="transmembrane region" description="Helical" evidence="8">
    <location>
        <begin position="192"/>
        <end position="211"/>
    </location>
</feature>
<dbReference type="PROSITE" id="PS50850">
    <property type="entry name" value="MFS"/>
    <property type="match status" value="1"/>
</dbReference>
<dbReference type="SUPFAM" id="SSF103473">
    <property type="entry name" value="MFS general substrate transporter"/>
    <property type="match status" value="1"/>
</dbReference>
<keyword evidence="4 8" id="KW-1133">Transmembrane helix</keyword>
<feature type="domain" description="Major facilitator superfamily (MFS) profile" evidence="9">
    <location>
        <begin position="37"/>
        <end position="433"/>
    </location>
</feature>
<dbReference type="InterPro" id="IPR011701">
    <property type="entry name" value="MFS"/>
</dbReference>
<dbReference type="InterPro" id="IPR020846">
    <property type="entry name" value="MFS_dom"/>
</dbReference>
<feature type="transmembrane region" description="Helical" evidence="8">
    <location>
        <begin position="36"/>
        <end position="58"/>
    </location>
</feature>
<keyword evidence="11" id="KW-1185">Reference proteome</keyword>
<dbReference type="GO" id="GO:0015137">
    <property type="term" value="F:citrate transmembrane transporter activity"/>
    <property type="evidence" value="ECO:0007669"/>
    <property type="project" value="UniProtKB-ARBA"/>
</dbReference>
<keyword evidence="3 8" id="KW-0812">Transmembrane</keyword>
<keyword evidence="6" id="KW-0325">Glycoprotein</keyword>
<dbReference type="EMBL" id="JAAMPI010002206">
    <property type="protein sequence ID" value="KAF4617043.1"/>
    <property type="molecule type" value="Genomic_DNA"/>
</dbReference>
<dbReference type="Proteomes" id="UP000566819">
    <property type="component" value="Unassembled WGS sequence"/>
</dbReference>
<dbReference type="OrthoDB" id="2441642at2759"/>
<proteinExistence type="predicted"/>
<evidence type="ECO:0000256" key="1">
    <source>
        <dbReference type="ARBA" id="ARBA00004141"/>
    </source>
</evidence>
<feature type="transmembrane region" description="Helical" evidence="8">
    <location>
        <begin position="365"/>
        <end position="383"/>
    </location>
</feature>
<comment type="caution">
    <text evidence="10">The sequence shown here is derived from an EMBL/GenBank/DDBJ whole genome shotgun (WGS) entry which is preliminary data.</text>
</comment>
<sequence>MASSDEKHESVISSGESGGVVEPPPYTVFNRFERVLYAWVASVAAFASPVSTGIYYPALTVLATALDTSLQNINLSITTYMIFQAIAPTFVGGVSDRYGRRPAYFMCFVIYIAANTGLALQTSYVALLLLRMLQSAGSSGTIALSNGVVSDVSTRSQRGKYIGIAALGSNLGPTLGPLIGGLLVHFQGWRAIFWFLDIYSLVMILTIALFIPETCRNIVGNGGVPPQRWNVPLISLLRSRGNKNTPVATSTLSHKKRPSIIESLHIARSKEAFCLIFFSGLQAGGYFILLAGLPTQLETTFHYNSIQVGLCYIPMGAGILIARQIVGRLIDFNFQRHAKKLGIQLVKNRQTSTEGFPVERARLEVAFPLVYLGCITVVPYGWVMHLQKPPLPLALFLLFCNSLSMNASKFSSSTATPRAPPPPPQPQTSSAVS</sequence>
<evidence type="ECO:0000313" key="11">
    <source>
        <dbReference type="Proteomes" id="UP000566819"/>
    </source>
</evidence>
<dbReference type="Pfam" id="PF07690">
    <property type="entry name" value="MFS_1"/>
    <property type="match status" value="1"/>
</dbReference>
<protein>
    <recommendedName>
        <fullName evidence="9">Major facilitator superfamily (MFS) profile domain-containing protein</fullName>
    </recommendedName>
</protein>
<dbReference type="PANTHER" id="PTHR23502">
    <property type="entry name" value="MAJOR FACILITATOR SUPERFAMILY"/>
    <property type="match status" value="1"/>
</dbReference>
<keyword evidence="2" id="KW-0813">Transport</keyword>
<feature type="transmembrane region" description="Helical" evidence="8">
    <location>
        <begin position="305"/>
        <end position="326"/>
    </location>
</feature>
<feature type="region of interest" description="Disordered" evidence="7">
    <location>
        <begin position="411"/>
        <end position="433"/>
    </location>
</feature>
<dbReference type="GO" id="GO:0140115">
    <property type="term" value="P:export across plasma membrane"/>
    <property type="evidence" value="ECO:0007669"/>
    <property type="project" value="UniProtKB-ARBA"/>
</dbReference>
<comment type="subcellular location">
    <subcellularLocation>
        <location evidence="1">Membrane</location>
        <topology evidence="1">Multi-pass membrane protein</topology>
    </subcellularLocation>
</comment>
<gene>
    <name evidence="10" type="ORF">G7Y89_g15105</name>
</gene>
<evidence type="ECO:0000313" key="10">
    <source>
        <dbReference type="EMBL" id="KAF4617043.1"/>
    </source>
</evidence>
<accession>A0A8H4QUE4</accession>
<evidence type="ECO:0000256" key="2">
    <source>
        <dbReference type="ARBA" id="ARBA00022448"/>
    </source>
</evidence>
<feature type="transmembrane region" description="Helical" evidence="8">
    <location>
        <begin position="272"/>
        <end position="293"/>
    </location>
</feature>